<reference evidence="10" key="1">
    <citation type="journal article" date="2019" name="Int. J. Syst. Evol. Microbiol.">
        <title>The Global Catalogue of Microorganisms (GCM) 10K type strain sequencing project: providing services to taxonomists for standard genome sequencing and annotation.</title>
        <authorList>
            <consortium name="The Broad Institute Genomics Platform"/>
            <consortium name="The Broad Institute Genome Sequencing Center for Infectious Disease"/>
            <person name="Wu L."/>
            <person name="Ma J."/>
        </authorList>
    </citation>
    <scope>NUCLEOTIDE SEQUENCE [LARGE SCALE GENOMIC DNA]</scope>
    <source>
        <strain evidence="10">CGMCC 1.15043</strain>
    </source>
</reference>
<feature type="transmembrane region" description="Helical" evidence="7">
    <location>
        <begin position="270"/>
        <end position="288"/>
    </location>
</feature>
<keyword evidence="6 7" id="KW-0472">Membrane</keyword>
<evidence type="ECO:0000313" key="9">
    <source>
        <dbReference type="EMBL" id="GGI46371.1"/>
    </source>
</evidence>
<proteinExistence type="inferred from homology"/>
<dbReference type="PANTHER" id="PTHR30193:SF41">
    <property type="entry name" value="DIACETYLCHITOBIOSE UPTAKE SYSTEM PERMEASE PROTEIN NGCF"/>
    <property type="match status" value="1"/>
</dbReference>
<dbReference type="EMBL" id="BMHE01000006">
    <property type="protein sequence ID" value="GGI46371.1"/>
    <property type="molecule type" value="Genomic_DNA"/>
</dbReference>
<feature type="transmembrane region" description="Helical" evidence="7">
    <location>
        <begin position="79"/>
        <end position="98"/>
    </location>
</feature>
<keyword evidence="4 7" id="KW-0812">Transmembrane</keyword>
<keyword evidence="2 7" id="KW-0813">Transport</keyword>
<protein>
    <submittedName>
        <fullName evidence="9">Sugar ABC transporter permease</fullName>
    </submittedName>
</protein>
<gene>
    <name evidence="9" type="ORF">GCM10008018_16760</name>
</gene>
<evidence type="ECO:0000259" key="8">
    <source>
        <dbReference type="PROSITE" id="PS50928"/>
    </source>
</evidence>
<feature type="transmembrane region" description="Helical" evidence="7">
    <location>
        <begin position="12"/>
        <end position="35"/>
    </location>
</feature>
<name>A0ABQ2BS71_9BACL</name>
<dbReference type="SUPFAM" id="SSF161098">
    <property type="entry name" value="MetI-like"/>
    <property type="match status" value="1"/>
</dbReference>
<dbReference type="InterPro" id="IPR000515">
    <property type="entry name" value="MetI-like"/>
</dbReference>
<evidence type="ECO:0000256" key="7">
    <source>
        <dbReference type="RuleBase" id="RU363032"/>
    </source>
</evidence>
<keyword evidence="5 7" id="KW-1133">Transmembrane helix</keyword>
<feature type="transmembrane region" description="Helical" evidence="7">
    <location>
        <begin position="110"/>
        <end position="130"/>
    </location>
</feature>
<evidence type="ECO:0000313" key="10">
    <source>
        <dbReference type="Proteomes" id="UP000615455"/>
    </source>
</evidence>
<comment type="caution">
    <text evidence="9">The sequence shown here is derived from an EMBL/GenBank/DDBJ whole genome shotgun (WGS) entry which is preliminary data.</text>
</comment>
<evidence type="ECO:0000256" key="2">
    <source>
        <dbReference type="ARBA" id="ARBA00022448"/>
    </source>
</evidence>
<accession>A0ABQ2BS71</accession>
<dbReference type="Gene3D" id="1.10.3720.10">
    <property type="entry name" value="MetI-like"/>
    <property type="match status" value="1"/>
</dbReference>
<dbReference type="Proteomes" id="UP000615455">
    <property type="component" value="Unassembled WGS sequence"/>
</dbReference>
<dbReference type="RefSeq" id="WP_189010214.1">
    <property type="nucleotide sequence ID" value="NZ_BMHE01000006.1"/>
</dbReference>
<sequence>MLKFKREHVRRFEFGMFILPAIITILFAFYIPFIMSMLYSLTQWNGISSQPKFIGLDNFKSIFISDDHFKQSIIFTLKFSFLYILCVNALSLIVALALDQKLRTTNLLRAAFFVPYILSLVIVGFIWRFILNQGFDTLAEFTGIGFFKLSWLGVPNLAFISIIIVSVWQSIGFYIVIYIAGLQAVPRELLESSIIDGAGPFQRFFNVTLPLLAPSVTVCMFMSMTNAIKVFDVILSLTGGGPGGSTYSVALDIYRDTFQNNMYGYGSAKALVLFVVVLLITILQLTYFKRREVEH</sequence>
<feature type="domain" description="ABC transmembrane type-1" evidence="8">
    <location>
        <begin position="73"/>
        <end position="284"/>
    </location>
</feature>
<dbReference type="InterPro" id="IPR051393">
    <property type="entry name" value="ABC_transporter_permease"/>
</dbReference>
<evidence type="ECO:0000256" key="6">
    <source>
        <dbReference type="ARBA" id="ARBA00023136"/>
    </source>
</evidence>
<keyword evidence="10" id="KW-1185">Reference proteome</keyword>
<dbReference type="PROSITE" id="PS50928">
    <property type="entry name" value="ABC_TM1"/>
    <property type="match status" value="1"/>
</dbReference>
<evidence type="ECO:0000256" key="1">
    <source>
        <dbReference type="ARBA" id="ARBA00004651"/>
    </source>
</evidence>
<organism evidence="9 10">
    <name type="scientific">Paenibacillus marchantiophytorum</name>
    <dbReference type="NCBI Taxonomy" id="1619310"/>
    <lineage>
        <taxon>Bacteria</taxon>
        <taxon>Bacillati</taxon>
        <taxon>Bacillota</taxon>
        <taxon>Bacilli</taxon>
        <taxon>Bacillales</taxon>
        <taxon>Paenibacillaceae</taxon>
        <taxon>Paenibacillus</taxon>
    </lineage>
</organism>
<comment type="subcellular location">
    <subcellularLocation>
        <location evidence="1 7">Cell membrane</location>
        <topology evidence="1 7">Multi-pass membrane protein</topology>
    </subcellularLocation>
</comment>
<dbReference type="Pfam" id="PF00528">
    <property type="entry name" value="BPD_transp_1"/>
    <property type="match status" value="1"/>
</dbReference>
<comment type="similarity">
    <text evidence="7">Belongs to the binding-protein-dependent transport system permease family.</text>
</comment>
<feature type="transmembrane region" description="Helical" evidence="7">
    <location>
        <begin position="157"/>
        <end position="182"/>
    </location>
</feature>
<dbReference type="CDD" id="cd06261">
    <property type="entry name" value="TM_PBP2"/>
    <property type="match status" value="1"/>
</dbReference>
<keyword evidence="3" id="KW-1003">Cell membrane</keyword>
<evidence type="ECO:0000256" key="5">
    <source>
        <dbReference type="ARBA" id="ARBA00022989"/>
    </source>
</evidence>
<dbReference type="PANTHER" id="PTHR30193">
    <property type="entry name" value="ABC TRANSPORTER PERMEASE PROTEIN"/>
    <property type="match status" value="1"/>
</dbReference>
<evidence type="ECO:0000256" key="3">
    <source>
        <dbReference type="ARBA" id="ARBA00022475"/>
    </source>
</evidence>
<dbReference type="InterPro" id="IPR035906">
    <property type="entry name" value="MetI-like_sf"/>
</dbReference>
<evidence type="ECO:0000256" key="4">
    <source>
        <dbReference type="ARBA" id="ARBA00022692"/>
    </source>
</evidence>